<organism evidence="1 2">
    <name type="scientific">Flemingia macrophylla</name>
    <dbReference type="NCBI Taxonomy" id="520843"/>
    <lineage>
        <taxon>Eukaryota</taxon>
        <taxon>Viridiplantae</taxon>
        <taxon>Streptophyta</taxon>
        <taxon>Embryophyta</taxon>
        <taxon>Tracheophyta</taxon>
        <taxon>Spermatophyta</taxon>
        <taxon>Magnoliopsida</taxon>
        <taxon>eudicotyledons</taxon>
        <taxon>Gunneridae</taxon>
        <taxon>Pentapetalae</taxon>
        <taxon>rosids</taxon>
        <taxon>fabids</taxon>
        <taxon>Fabales</taxon>
        <taxon>Fabaceae</taxon>
        <taxon>Papilionoideae</taxon>
        <taxon>50 kb inversion clade</taxon>
        <taxon>NPAAA clade</taxon>
        <taxon>indigoferoid/millettioid clade</taxon>
        <taxon>Phaseoleae</taxon>
        <taxon>Flemingia</taxon>
    </lineage>
</organism>
<gene>
    <name evidence="1" type="ORF">Fmac_025028</name>
</gene>
<evidence type="ECO:0000313" key="2">
    <source>
        <dbReference type="Proteomes" id="UP001603857"/>
    </source>
</evidence>
<comment type="caution">
    <text evidence="1">The sequence shown here is derived from an EMBL/GenBank/DDBJ whole genome shotgun (WGS) entry which is preliminary data.</text>
</comment>
<accession>A0ABD1LST2</accession>
<dbReference type="AlphaFoldDB" id="A0ABD1LST2"/>
<sequence>MRDFRRTLKYVGTTIGGIHNRGVVIFFSPGKGGVRNSLWEWIRMSGRGVVPQPHWKGLLSYMKGNDRDFKFDFKDLHKTDNEIVDLYNKDIVMKLMVKEEYFYICLDVGGVGTRRRKIKR</sequence>
<protein>
    <submittedName>
        <fullName evidence="1">Uncharacterized protein</fullName>
    </submittedName>
</protein>
<proteinExistence type="predicted"/>
<keyword evidence="2" id="KW-1185">Reference proteome</keyword>
<evidence type="ECO:0000313" key="1">
    <source>
        <dbReference type="EMBL" id="KAL2325970.1"/>
    </source>
</evidence>
<dbReference type="EMBL" id="JBGMDY010000008">
    <property type="protein sequence ID" value="KAL2325970.1"/>
    <property type="molecule type" value="Genomic_DNA"/>
</dbReference>
<dbReference type="Proteomes" id="UP001603857">
    <property type="component" value="Unassembled WGS sequence"/>
</dbReference>
<reference evidence="1 2" key="1">
    <citation type="submission" date="2024-08" db="EMBL/GenBank/DDBJ databases">
        <title>Insights into the chromosomal genome structure of Flemingia macrophylla.</title>
        <authorList>
            <person name="Ding Y."/>
            <person name="Zhao Y."/>
            <person name="Bi W."/>
            <person name="Wu M."/>
            <person name="Zhao G."/>
            <person name="Gong Y."/>
            <person name="Li W."/>
            <person name="Zhang P."/>
        </authorList>
    </citation>
    <scope>NUCLEOTIDE SEQUENCE [LARGE SCALE GENOMIC DNA]</scope>
    <source>
        <strain evidence="1">DYQJB</strain>
        <tissue evidence="1">Leaf</tissue>
    </source>
</reference>
<name>A0ABD1LST2_9FABA</name>